<keyword evidence="3" id="KW-0813">Transport</keyword>
<evidence type="ECO:0000256" key="2">
    <source>
        <dbReference type="ARBA" id="ARBA00008335"/>
    </source>
</evidence>
<dbReference type="GO" id="GO:0012505">
    <property type="term" value="C:endomembrane system"/>
    <property type="evidence" value="ECO:0007669"/>
    <property type="project" value="UniProtKB-SubCell"/>
</dbReference>
<dbReference type="Pfam" id="PF07690">
    <property type="entry name" value="MFS_1"/>
    <property type="match status" value="1"/>
</dbReference>
<keyword evidence="6 7" id="KW-0472">Membrane</keyword>
<feature type="transmembrane region" description="Helical" evidence="7">
    <location>
        <begin position="361"/>
        <end position="380"/>
    </location>
</feature>
<dbReference type="InterPro" id="IPR020846">
    <property type="entry name" value="MFS_dom"/>
</dbReference>
<protein>
    <submittedName>
        <fullName evidence="9">CYFA0S02e05490g1_1</fullName>
    </submittedName>
</protein>
<evidence type="ECO:0000256" key="5">
    <source>
        <dbReference type="ARBA" id="ARBA00022989"/>
    </source>
</evidence>
<name>A0A061ATP9_CYBFA</name>
<dbReference type="GO" id="GO:0022857">
    <property type="term" value="F:transmembrane transporter activity"/>
    <property type="evidence" value="ECO:0007669"/>
    <property type="project" value="InterPro"/>
</dbReference>
<proteinExistence type="inferred from homology"/>
<feature type="transmembrane region" description="Helical" evidence="7">
    <location>
        <begin position="209"/>
        <end position="229"/>
    </location>
</feature>
<dbReference type="VEuPathDB" id="FungiDB:BON22_0654"/>
<comment type="similarity">
    <text evidence="2">Belongs to the major facilitator superfamily.</text>
</comment>
<dbReference type="PANTHER" id="PTHR23514:SF3">
    <property type="entry name" value="BYPASS OF STOP CODON PROTEIN 6"/>
    <property type="match status" value="1"/>
</dbReference>
<evidence type="ECO:0000256" key="1">
    <source>
        <dbReference type="ARBA" id="ARBA00004127"/>
    </source>
</evidence>
<feature type="domain" description="Major facilitator superfamily (MFS) profile" evidence="8">
    <location>
        <begin position="85"/>
        <end position="477"/>
    </location>
</feature>
<evidence type="ECO:0000256" key="7">
    <source>
        <dbReference type="SAM" id="Phobius"/>
    </source>
</evidence>
<feature type="transmembrane region" description="Helical" evidence="7">
    <location>
        <begin position="121"/>
        <end position="142"/>
    </location>
</feature>
<dbReference type="PANTHER" id="PTHR23514">
    <property type="entry name" value="BYPASS OF STOP CODON PROTEIN 6"/>
    <property type="match status" value="1"/>
</dbReference>
<feature type="transmembrane region" description="Helical" evidence="7">
    <location>
        <begin position="174"/>
        <end position="197"/>
    </location>
</feature>
<feature type="transmembrane region" description="Helical" evidence="7">
    <location>
        <begin position="392"/>
        <end position="413"/>
    </location>
</feature>
<organism evidence="9">
    <name type="scientific">Cyberlindnera fabianii</name>
    <name type="common">Yeast</name>
    <name type="synonym">Hansenula fabianii</name>
    <dbReference type="NCBI Taxonomy" id="36022"/>
    <lineage>
        <taxon>Eukaryota</taxon>
        <taxon>Fungi</taxon>
        <taxon>Dikarya</taxon>
        <taxon>Ascomycota</taxon>
        <taxon>Saccharomycotina</taxon>
        <taxon>Saccharomycetes</taxon>
        <taxon>Phaffomycetales</taxon>
        <taxon>Phaffomycetaceae</taxon>
        <taxon>Cyberlindnera</taxon>
    </lineage>
</organism>
<accession>A0A061ATP9</accession>
<feature type="transmembrane region" description="Helical" evidence="7">
    <location>
        <begin position="326"/>
        <end position="349"/>
    </location>
</feature>
<dbReference type="PROSITE" id="PS50850">
    <property type="entry name" value="MFS"/>
    <property type="match status" value="1"/>
</dbReference>
<dbReference type="Gene3D" id="1.20.1250.20">
    <property type="entry name" value="MFS general substrate transporter like domains"/>
    <property type="match status" value="2"/>
</dbReference>
<dbReference type="EMBL" id="LK052887">
    <property type="protein sequence ID" value="CDR38770.1"/>
    <property type="molecule type" value="Genomic_DNA"/>
</dbReference>
<dbReference type="AlphaFoldDB" id="A0A061ATP9"/>
<feature type="transmembrane region" description="Helical" evidence="7">
    <location>
        <begin position="86"/>
        <end position="109"/>
    </location>
</feature>
<dbReference type="SUPFAM" id="SSF103473">
    <property type="entry name" value="MFS general substrate transporter"/>
    <property type="match status" value="1"/>
</dbReference>
<comment type="subcellular location">
    <subcellularLocation>
        <location evidence="1">Endomembrane system</location>
        <topology evidence="1">Multi-pass membrane protein</topology>
    </subcellularLocation>
</comment>
<evidence type="ECO:0000313" key="9">
    <source>
        <dbReference type="EMBL" id="CDR38770.1"/>
    </source>
</evidence>
<reference evidence="9" key="1">
    <citation type="journal article" date="2014" name="Genome Announc.">
        <title>Genome sequence of the yeast Cyberlindnera fabianii (Hansenula fabianii).</title>
        <authorList>
            <person name="Freel K.C."/>
            <person name="Sarilar V."/>
            <person name="Neuveglise C."/>
            <person name="Devillers H."/>
            <person name="Friedrich A."/>
            <person name="Schacherer J."/>
        </authorList>
    </citation>
    <scope>NUCLEOTIDE SEQUENCE</scope>
    <source>
        <strain evidence="9">YJS4271</strain>
    </source>
</reference>
<dbReference type="PhylomeDB" id="A0A061ATP9"/>
<feature type="transmembrane region" description="Helical" evidence="7">
    <location>
        <begin position="291"/>
        <end position="314"/>
    </location>
</feature>
<keyword evidence="5 7" id="KW-1133">Transmembrane helix</keyword>
<dbReference type="OrthoDB" id="413079at2759"/>
<evidence type="ECO:0000256" key="4">
    <source>
        <dbReference type="ARBA" id="ARBA00022692"/>
    </source>
</evidence>
<feature type="transmembrane region" description="Helical" evidence="7">
    <location>
        <begin position="452"/>
        <end position="473"/>
    </location>
</feature>
<dbReference type="InterPro" id="IPR036259">
    <property type="entry name" value="MFS_trans_sf"/>
</dbReference>
<feature type="transmembrane region" description="Helical" evidence="7">
    <location>
        <begin position="149"/>
        <end position="168"/>
    </location>
</feature>
<dbReference type="InterPro" id="IPR051788">
    <property type="entry name" value="MFS_Transporter"/>
</dbReference>
<sequence length="484" mass="53322">MSKVDDFELQDFEVHEQLLPSPTSSTPNANAPSFITLLDKPLPQLPSSELPLPPTPDDRRTITHLNHTIHLDSLNWRRSPLLRTQILLAFFLFILDGAADQTVGTLIPFLTEHFHTSQTHLSVVFVLQFCGFIVSALVIEWLHRNHGKLGVMVCACLSMSVAFTVNAFTEVLGVYIGVHLFFGLGQGLSAASINVFISGLVDHNELMGILHGCYGLGSMLSPPIVSLMLERYGFHAYYGLLAVYGITGAVLTLVLFRHETKWKYDYLTTLGQDETSPVNERNTLSLLKDPLILAFSSYMFLYVGVEVATGSWMLTYLRKVKGLEQMSAAIVVSWFWIGLTTGRVVLGFVTRFFRSEYQATLVYSWLSCLFFTIFAAFAGIYSGNDFIGLSKLLALIMGIFIGPLFPTSSVVLMKILPVSLQVSGVSVSSSIGGSGSAVIPFLVGALGRLIGFKYILGIINIALFMYCVVWMYVPRAAAKCGYTL</sequence>
<dbReference type="InterPro" id="IPR011701">
    <property type="entry name" value="MFS"/>
</dbReference>
<evidence type="ECO:0000259" key="8">
    <source>
        <dbReference type="PROSITE" id="PS50850"/>
    </source>
</evidence>
<keyword evidence="4 7" id="KW-0812">Transmembrane</keyword>
<evidence type="ECO:0000256" key="3">
    <source>
        <dbReference type="ARBA" id="ARBA00022448"/>
    </source>
</evidence>
<gene>
    <name evidence="9" type="ORF">CYFA0S_02e05490g</name>
</gene>
<evidence type="ECO:0000256" key="6">
    <source>
        <dbReference type="ARBA" id="ARBA00023136"/>
    </source>
</evidence>
<dbReference type="GO" id="GO:0016020">
    <property type="term" value="C:membrane"/>
    <property type="evidence" value="ECO:0007669"/>
    <property type="project" value="TreeGrafter"/>
</dbReference>
<feature type="transmembrane region" description="Helical" evidence="7">
    <location>
        <begin position="235"/>
        <end position="256"/>
    </location>
</feature>
<feature type="transmembrane region" description="Helical" evidence="7">
    <location>
        <begin position="425"/>
        <end position="446"/>
    </location>
</feature>